<keyword evidence="8 14" id="KW-0472">Membrane</keyword>
<dbReference type="InterPro" id="IPR054154">
    <property type="entry name" value="PEX14-like_M_plants"/>
</dbReference>
<evidence type="ECO:0000256" key="5">
    <source>
        <dbReference type="ARBA" id="ARBA00022927"/>
    </source>
</evidence>
<feature type="compositionally biased region" description="Polar residues" evidence="15">
    <location>
        <begin position="107"/>
        <end position="121"/>
    </location>
</feature>
<dbReference type="FunFam" id="1.10.10.10:FF:000217">
    <property type="entry name" value="Peroxisomal membrane protein PEX14"/>
    <property type="match status" value="1"/>
</dbReference>
<evidence type="ECO:0000256" key="15">
    <source>
        <dbReference type="SAM" id="MobiDB-lite"/>
    </source>
</evidence>
<dbReference type="GO" id="GO:0005102">
    <property type="term" value="F:signaling receptor binding"/>
    <property type="evidence" value="ECO:0007669"/>
    <property type="project" value="TreeGrafter"/>
</dbReference>
<dbReference type="OrthoDB" id="441517at2759"/>
<evidence type="ECO:0000259" key="16">
    <source>
        <dbReference type="Pfam" id="PF04695"/>
    </source>
</evidence>
<keyword evidence="19" id="KW-1185">Reference proteome</keyword>
<evidence type="ECO:0000256" key="4">
    <source>
        <dbReference type="ARBA" id="ARBA00022692"/>
    </source>
</evidence>
<dbReference type="Pfam" id="PF04695">
    <property type="entry name" value="Pex14_N"/>
    <property type="match status" value="1"/>
</dbReference>
<dbReference type="InterPro" id="IPR025655">
    <property type="entry name" value="PEX14"/>
</dbReference>
<dbReference type="GO" id="GO:1990429">
    <property type="term" value="C:peroxisomal importomer complex"/>
    <property type="evidence" value="ECO:0007669"/>
    <property type="project" value="TreeGrafter"/>
</dbReference>
<keyword evidence="4" id="KW-0812">Transmembrane</keyword>
<evidence type="ECO:0000313" key="18">
    <source>
        <dbReference type="EMBL" id="RWR82007.1"/>
    </source>
</evidence>
<dbReference type="Proteomes" id="UP000283530">
    <property type="component" value="Unassembled WGS sequence"/>
</dbReference>
<dbReference type="InterPro" id="IPR006785">
    <property type="entry name" value="Pex14_N"/>
</dbReference>
<evidence type="ECO:0000259" key="17">
    <source>
        <dbReference type="Pfam" id="PF23020"/>
    </source>
</evidence>
<dbReference type="Gene3D" id="1.10.10.10">
    <property type="entry name" value="Winged helix-like DNA-binding domain superfamily/Winged helix DNA-binding domain"/>
    <property type="match status" value="1"/>
</dbReference>
<evidence type="ECO:0000256" key="13">
    <source>
        <dbReference type="ARBA" id="ARBA00064754"/>
    </source>
</evidence>
<feature type="domain" description="Peroxisome membrane anchor protein Pex14p N-terminal" evidence="16">
    <location>
        <begin position="44"/>
        <end position="87"/>
    </location>
</feature>
<feature type="compositionally biased region" description="Polar residues" evidence="15">
    <location>
        <begin position="274"/>
        <end position="288"/>
    </location>
</feature>
<gene>
    <name evidence="18" type="ORF">CKAN_01071400</name>
</gene>
<keyword evidence="6" id="KW-1133">Transmembrane helix</keyword>
<evidence type="ECO:0000256" key="12">
    <source>
        <dbReference type="ARBA" id="ARBA00053920"/>
    </source>
</evidence>
<reference evidence="18 19" key="1">
    <citation type="journal article" date="2019" name="Nat. Plants">
        <title>Stout camphor tree genome fills gaps in understanding of flowering plant genome evolution.</title>
        <authorList>
            <person name="Chaw S.M."/>
            <person name="Liu Y.C."/>
            <person name="Wu Y.W."/>
            <person name="Wang H.Y."/>
            <person name="Lin C.I."/>
            <person name="Wu C.S."/>
            <person name="Ke H.M."/>
            <person name="Chang L.Y."/>
            <person name="Hsu C.Y."/>
            <person name="Yang H.T."/>
            <person name="Sudianto E."/>
            <person name="Hsu M.H."/>
            <person name="Wu K.P."/>
            <person name="Wang L.N."/>
            <person name="Leebens-Mack J.H."/>
            <person name="Tsai I.J."/>
        </authorList>
    </citation>
    <scope>NUCLEOTIDE SEQUENCE [LARGE SCALE GENOMIC DNA]</scope>
    <source>
        <strain evidence="19">cv. Chaw 1501</strain>
        <tissue evidence="18">Young leaves</tissue>
    </source>
</reference>
<dbReference type="AlphaFoldDB" id="A0A3S3QB41"/>
<evidence type="ECO:0000256" key="2">
    <source>
        <dbReference type="ARBA" id="ARBA00005443"/>
    </source>
</evidence>
<feature type="domain" description="Peroxisomal membrane protein PEX14 central plants" evidence="17">
    <location>
        <begin position="141"/>
        <end position="258"/>
    </location>
</feature>
<protein>
    <recommendedName>
        <fullName evidence="10 14">Peroxisomal membrane protein PEX14</fullName>
    </recommendedName>
    <alternativeName>
        <fullName evidence="11 14">Peroxin-14</fullName>
    </alternativeName>
</protein>
<comment type="similarity">
    <text evidence="2 14">Belongs to the peroxin-14 family.</text>
</comment>
<keyword evidence="9 14" id="KW-0576">Peroxisome</keyword>
<dbReference type="Pfam" id="PF23020">
    <property type="entry name" value="PEX14-like_2nd"/>
    <property type="match status" value="1"/>
</dbReference>
<feature type="region of interest" description="Disordered" evidence="15">
    <location>
        <begin position="88"/>
        <end position="121"/>
    </location>
</feature>
<evidence type="ECO:0000256" key="9">
    <source>
        <dbReference type="ARBA" id="ARBA00023140"/>
    </source>
</evidence>
<evidence type="ECO:0000313" key="19">
    <source>
        <dbReference type="Proteomes" id="UP000283530"/>
    </source>
</evidence>
<keyword evidence="3 14" id="KW-0813">Transport</keyword>
<dbReference type="PANTHER" id="PTHR23058">
    <property type="entry name" value="PEROXISOMAL MEMBRANE PROTEIN PEX14"/>
    <property type="match status" value="1"/>
</dbReference>
<dbReference type="PANTHER" id="PTHR23058:SF0">
    <property type="entry name" value="PEROXISOMAL MEMBRANE PROTEIN PEX14"/>
    <property type="match status" value="1"/>
</dbReference>
<dbReference type="EMBL" id="QPKB01000004">
    <property type="protein sequence ID" value="RWR82007.1"/>
    <property type="molecule type" value="Genomic_DNA"/>
</dbReference>
<name>A0A3S3QB41_9MAGN</name>
<organism evidence="18 19">
    <name type="scientific">Cinnamomum micranthum f. kanehirae</name>
    <dbReference type="NCBI Taxonomy" id="337451"/>
    <lineage>
        <taxon>Eukaryota</taxon>
        <taxon>Viridiplantae</taxon>
        <taxon>Streptophyta</taxon>
        <taxon>Embryophyta</taxon>
        <taxon>Tracheophyta</taxon>
        <taxon>Spermatophyta</taxon>
        <taxon>Magnoliopsida</taxon>
        <taxon>Magnoliidae</taxon>
        <taxon>Laurales</taxon>
        <taxon>Lauraceae</taxon>
        <taxon>Cinnamomum</taxon>
    </lineage>
</organism>
<feature type="region of interest" description="Disordered" evidence="15">
    <location>
        <begin position="324"/>
        <end position="358"/>
    </location>
</feature>
<evidence type="ECO:0000256" key="6">
    <source>
        <dbReference type="ARBA" id="ARBA00022989"/>
    </source>
</evidence>
<feature type="region of interest" description="Disordered" evidence="15">
    <location>
        <begin position="274"/>
        <end position="312"/>
    </location>
</feature>
<evidence type="ECO:0000256" key="11">
    <source>
        <dbReference type="ARBA" id="ARBA00029691"/>
    </source>
</evidence>
<comment type="caution">
    <text evidence="18">The sequence shown here is derived from an EMBL/GenBank/DDBJ whole genome shotgun (WGS) entry which is preliminary data.</text>
</comment>
<comment type="subcellular location">
    <subcellularLocation>
        <location evidence="1">Peroxisome membrane</location>
        <topology evidence="1">Single-pass membrane protein</topology>
    </subcellularLocation>
</comment>
<comment type="subunit">
    <text evidence="13">Interacts with PEX13; forming the PEX13-PEX14 docking complex. Interacts with PEX5 (via WxxxF/Y motifs).</text>
</comment>
<dbReference type="STRING" id="337451.A0A3S3QB41"/>
<feature type="region of interest" description="Disordered" evidence="15">
    <location>
        <begin position="371"/>
        <end position="392"/>
    </location>
</feature>
<feature type="compositionally biased region" description="Basic and acidic residues" evidence="15">
    <location>
        <begin position="453"/>
        <end position="476"/>
    </location>
</feature>
<evidence type="ECO:0000256" key="8">
    <source>
        <dbReference type="ARBA" id="ARBA00023136"/>
    </source>
</evidence>
<proteinExistence type="inferred from homology"/>
<feature type="region of interest" description="Disordered" evidence="15">
    <location>
        <begin position="411"/>
        <end position="476"/>
    </location>
</feature>
<dbReference type="InterPro" id="IPR036388">
    <property type="entry name" value="WH-like_DNA-bd_sf"/>
</dbReference>
<comment type="function">
    <text evidence="12 14">Component of the PEX13-PEX14 docking complex, a translocon channel that specifically mediates the import of peroxisomal cargo proteins bound to PEX5 receptor. The PEX13-PEX14 docking complex forms a large import pore which can be opened to a diameter of about 9 nm. Mechanistically, PEX5 receptor along with cargo proteins associates with the PEX14 subunit of the PEX13-PEX14 docking complex in the cytosol, leading to the insertion of the receptor into the organelle membrane with the concomitant translocation of the cargo into the peroxisome matrix.</text>
</comment>
<keyword evidence="7" id="KW-0811">Translocation</keyword>
<evidence type="ECO:0000256" key="7">
    <source>
        <dbReference type="ARBA" id="ARBA00023010"/>
    </source>
</evidence>
<feature type="compositionally biased region" description="Polar residues" evidence="15">
    <location>
        <begin position="332"/>
        <end position="349"/>
    </location>
</feature>
<feature type="compositionally biased region" description="Basic and acidic residues" evidence="15">
    <location>
        <begin position="418"/>
        <end position="433"/>
    </location>
</feature>
<evidence type="ECO:0000256" key="1">
    <source>
        <dbReference type="ARBA" id="ARBA00004549"/>
    </source>
</evidence>
<evidence type="ECO:0000256" key="14">
    <source>
        <dbReference type="RuleBase" id="RU367032"/>
    </source>
</evidence>
<accession>A0A3S3QB41</accession>
<evidence type="ECO:0000256" key="3">
    <source>
        <dbReference type="ARBA" id="ARBA00022448"/>
    </source>
</evidence>
<dbReference type="GO" id="GO:0005778">
    <property type="term" value="C:peroxisomal membrane"/>
    <property type="evidence" value="ECO:0007669"/>
    <property type="project" value="UniProtKB-SubCell"/>
</dbReference>
<sequence>MINHRTQSPLRLENQWMEMGKMPRERLVEKPTEKSIFVNSEPMREDQVQNAVKFLSHPKVRGSPVIYRRSFLEKKGLTKEEIDEAFHRVPDPTPNATATPNQDGLLKSTTSSQPKVPTQTPQTAVITTSGVSSLPTLPQSSFHWSHAFLAAGLLAASGAGTAVLFKKAVVPRLKSWIRKVVLEKNDSEKTDNPKPTMAEEAAAAAKAAAVAAADVARASQELLNSKSEERKYLESFMSLLDVQVKEMKSMGEAIRKLEITREVTHSSDKHTKDYIQSASGNGPSNNIPWRTPVPDRVGPRPSSMVTKPWDAGQVHDSFNYGFQSDGREEWNSDLQNNGYSQTNGKSLNSEGDHPEHWRRQKTVRITEIEPETDDQRAASYGTIGRDDGPVQRRWVPPQPPSVAIPEAAAAIRQPKPFTRKEQSEEEHLKHSDEGNAEMPGITRTTESEVEVENPDRVVDFVPSERQEEQDDTIKVN</sequence>
<dbReference type="GO" id="GO:0016560">
    <property type="term" value="P:protein import into peroxisome matrix, docking"/>
    <property type="evidence" value="ECO:0007669"/>
    <property type="project" value="UniProtKB-UniRule"/>
</dbReference>
<keyword evidence="5 14" id="KW-0653">Protein transport</keyword>
<evidence type="ECO:0000256" key="10">
    <source>
        <dbReference type="ARBA" id="ARBA00029502"/>
    </source>
</evidence>